<dbReference type="Proteomes" id="UP001432099">
    <property type="component" value="Chromosome"/>
</dbReference>
<protein>
    <recommendedName>
        <fullName evidence="2">GIY-YIG domain-containing protein</fullName>
    </recommendedName>
</protein>
<comment type="similarity">
    <text evidence="1">Belongs to the UPF0213 family.</text>
</comment>
<name>A0ABM8IHX9_9FIRM</name>
<dbReference type="CDD" id="cd10456">
    <property type="entry name" value="GIY-YIG_UPF0213"/>
    <property type="match status" value="1"/>
</dbReference>
<dbReference type="Gene3D" id="3.40.1440.10">
    <property type="entry name" value="GIY-YIG endonuclease"/>
    <property type="match status" value="1"/>
</dbReference>
<gene>
    <name evidence="3" type="ORF">T23_09380</name>
</gene>
<reference evidence="3" key="1">
    <citation type="journal article" date="2024" name="Int. J. Syst. Evol. Microbiol.">
        <title>Turicibacter faecis sp. nov., isolated from faeces of heart failure mouse model.</title>
        <authorList>
            <person name="Imamura Y."/>
            <person name="Motooka D."/>
            <person name="Nakajima Y."/>
            <person name="Ito S."/>
            <person name="Kitakaze M."/>
            <person name="Iida T."/>
            <person name="Nakamura S."/>
        </authorList>
    </citation>
    <scope>NUCLEOTIDE SEQUENCE</scope>
    <source>
        <strain evidence="3">TC023</strain>
    </source>
</reference>
<organism evidence="3 4">
    <name type="scientific">Turicibacter faecis</name>
    <dbReference type="NCBI Taxonomy" id="2963365"/>
    <lineage>
        <taxon>Bacteria</taxon>
        <taxon>Bacillati</taxon>
        <taxon>Bacillota</taxon>
        <taxon>Erysipelotrichia</taxon>
        <taxon>Erysipelotrichales</taxon>
        <taxon>Turicibacteraceae</taxon>
        <taxon>Turicibacter</taxon>
    </lineage>
</organism>
<dbReference type="PROSITE" id="PS50164">
    <property type="entry name" value="GIY_YIG"/>
    <property type="match status" value="1"/>
</dbReference>
<dbReference type="RefSeq" id="WP_161832590.1">
    <property type="nucleotide sequence ID" value="NZ_AP028127.1"/>
</dbReference>
<proteinExistence type="inferred from homology"/>
<dbReference type="InterPro" id="IPR000305">
    <property type="entry name" value="GIY-YIG_endonuc"/>
</dbReference>
<feature type="domain" description="GIY-YIG" evidence="2">
    <location>
        <begin position="1"/>
        <end position="77"/>
    </location>
</feature>
<evidence type="ECO:0000256" key="1">
    <source>
        <dbReference type="ARBA" id="ARBA00007435"/>
    </source>
</evidence>
<dbReference type="SMART" id="SM00465">
    <property type="entry name" value="GIYc"/>
    <property type="match status" value="1"/>
</dbReference>
<dbReference type="PANTHER" id="PTHR34477:SF1">
    <property type="entry name" value="UPF0213 PROTEIN YHBQ"/>
    <property type="match status" value="1"/>
</dbReference>
<accession>A0ABM8IHX9</accession>
<keyword evidence="4" id="KW-1185">Reference proteome</keyword>
<sequence length="83" mass="9989">MHWVYIVECSDGTYYTGYTTDVKRRLKEHNESPKGAKYTRARRPVTLCYQASYETRKEACQREYQIKKMTRQQKIELIMSQSK</sequence>
<evidence type="ECO:0000313" key="4">
    <source>
        <dbReference type="Proteomes" id="UP001432099"/>
    </source>
</evidence>
<dbReference type="Pfam" id="PF01541">
    <property type="entry name" value="GIY-YIG"/>
    <property type="match status" value="1"/>
</dbReference>
<evidence type="ECO:0000313" key="3">
    <source>
        <dbReference type="EMBL" id="BEH90836.1"/>
    </source>
</evidence>
<dbReference type="SUPFAM" id="SSF82771">
    <property type="entry name" value="GIY-YIG endonuclease"/>
    <property type="match status" value="1"/>
</dbReference>
<dbReference type="InterPro" id="IPR050190">
    <property type="entry name" value="UPF0213_domain"/>
</dbReference>
<dbReference type="EMBL" id="AP028127">
    <property type="protein sequence ID" value="BEH90836.1"/>
    <property type="molecule type" value="Genomic_DNA"/>
</dbReference>
<dbReference type="PANTHER" id="PTHR34477">
    <property type="entry name" value="UPF0213 PROTEIN YHBQ"/>
    <property type="match status" value="1"/>
</dbReference>
<dbReference type="InterPro" id="IPR035901">
    <property type="entry name" value="GIY-YIG_endonuc_sf"/>
</dbReference>
<evidence type="ECO:0000259" key="2">
    <source>
        <dbReference type="PROSITE" id="PS50164"/>
    </source>
</evidence>